<proteinExistence type="predicted"/>
<reference evidence="2" key="1">
    <citation type="submission" date="2020-03" db="EMBL/GenBank/DDBJ databases">
        <title>The deep terrestrial virosphere.</title>
        <authorList>
            <person name="Holmfeldt K."/>
            <person name="Nilsson E."/>
            <person name="Simone D."/>
            <person name="Lopez-Fernandez M."/>
            <person name="Wu X."/>
            <person name="de Brujin I."/>
            <person name="Lundin D."/>
            <person name="Andersson A."/>
            <person name="Bertilsson S."/>
            <person name="Dopson M."/>
        </authorList>
    </citation>
    <scope>NUCLEOTIDE SEQUENCE</scope>
    <source>
        <strain evidence="2">MM415B02738</strain>
    </source>
</reference>
<dbReference type="EMBL" id="MT142788">
    <property type="protein sequence ID" value="QJA88555.1"/>
    <property type="molecule type" value="Genomic_DNA"/>
</dbReference>
<evidence type="ECO:0000313" key="2">
    <source>
        <dbReference type="EMBL" id="QJA88555.1"/>
    </source>
</evidence>
<protein>
    <submittedName>
        <fullName evidence="2">Putative acetyltransferase</fullName>
    </submittedName>
</protein>
<organism evidence="2">
    <name type="scientific">viral metagenome</name>
    <dbReference type="NCBI Taxonomy" id="1070528"/>
    <lineage>
        <taxon>unclassified sequences</taxon>
        <taxon>metagenomes</taxon>
        <taxon>organismal metagenomes</taxon>
    </lineage>
</organism>
<feature type="region of interest" description="Disordered" evidence="1">
    <location>
        <begin position="107"/>
        <end position="130"/>
    </location>
</feature>
<keyword evidence="2" id="KW-0808">Transferase</keyword>
<dbReference type="GO" id="GO:0016740">
    <property type="term" value="F:transferase activity"/>
    <property type="evidence" value="ECO:0007669"/>
    <property type="project" value="UniProtKB-KW"/>
</dbReference>
<dbReference type="AlphaFoldDB" id="A0A6M3L5N0"/>
<accession>A0A6M3L5N0</accession>
<sequence length="341" mass="37193">MKTLDDVLREWEGVHMSTTSGKPSANKRRLSDGQVESIASHLHANGAVMVEEAPTPWCHLLYPTKMFMSGNVPAVEVLTDDDKLMFCGEEWQAKAVCDALNNAMNKQMGEGDKDGSRPPTTRSGQKATAPSPTCICNSGFGMNLSCPVHAPEDDELIDIDLGPDPTCQPSPTPESSLHHSLGEYDHGACLKCGGSGESPLLRYPCSGCKGTGNAPEDDYTQTLLDDEQHRQDVEGLVDEMDALGRPHDDMTTAYLVGWHKRDDEVAALLEQSHSKVVFFQVKEKFGGLRVYASGTDAVHDKIEELENRSFAICEDCGASGKHRTDLGWWQTLCDSCHAAIK</sequence>
<feature type="compositionally biased region" description="Polar residues" evidence="1">
    <location>
        <begin position="118"/>
        <end position="130"/>
    </location>
</feature>
<name>A0A6M3L5N0_9ZZZZ</name>
<evidence type="ECO:0000256" key="1">
    <source>
        <dbReference type="SAM" id="MobiDB-lite"/>
    </source>
</evidence>
<gene>
    <name evidence="2" type="ORF">MM415B02738_0003</name>
</gene>